<dbReference type="AlphaFoldDB" id="A0A0F8ZTA1"/>
<dbReference type="EMBL" id="LAZR01061643">
    <property type="protein sequence ID" value="KKK63166.1"/>
    <property type="molecule type" value="Genomic_DNA"/>
</dbReference>
<organism evidence="1">
    <name type="scientific">marine sediment metagenome</name>
    <dbReference type="NCBI Taxonomy" id="412755"/>
    <lineage>
        <taxon>unclassified sequences</taxon>
        <taxon>metagenomes</taxon>
        <taxon>ecological metagenomes</taxon>
    </lineage>
</organism>
<evidence type="ECO:0000313" key="1">
    <source>
        <dbReference type="EMBL" id="KKK63166.1"/>
    </source>
</evidence>
<protein>
    <submittedName>
        <fullName evidence="1">Uncharacterized protein</fullName>
    </submittedName>
</protein>
<gene>
    <name evidence="1" type="ORF">LCGC14_2996990</name>
</gene>
<reference evidence="1" key="1">
    <citation type="journal article" date="2015" name="Nature">
        <title>Complex archaea that bridge the gap between prokaryotes and eukaryotes.</title>
        <authorList>
            <person name="Spang A."/>
            <person name="Saw J.H."/>
            <person name="Jorgensen S.L."/>
            <person name="Zaremba-Niedzwiedzka K."/>
            <person name="Martijn J."/>
            <person name="Lind A.E."/>
            <person name="van Eijk R."/>
            <person name="Schleper C."/>
            <person name="Guy L."/>
            <person name="Ettema T.J."/>
        </authorList>
    </citation>
    <scope>NUCLEOTIDE SEQUENCE</scope>
</reference>
<accession>A0A0F8ZTA1</accession>
<sequence>MLWSEFKEEVENAINDVNLEDVNMGSLCIPVSDFVQLEAGRQVEPDWVVALAGMTDHGGNEKEYFLFVGSEPAIRQDMAAMSGPEALTAVATNASIKH</sequence>
<name>A0A0F8ZTA1_9ZZZZ</name>
<comment type="caution">
    <text evidence="1">The sequence shown here is derived from an EMBL/GenBank/DDBJ whole genome shotgun (WGS) entry which is preliminary data.</text>
</comment>
<proteinExistence type="predicted"/>